<feature type="transmembrane region" description="Helical" evidence="1">
    <location>
        <begin position="186"/>
        <end position="206"/>
    </location>
</feature>
<keyword evidence="1" id="KW-0472">Membrane</keyword>
<organism evidence="3 5">
    <name type="scientific">Dracunculus medinensis</name>
    <name type="common">Guinea worm</name>
    <dbReference type="NCBI Taxonomy" id="318479"/>
    <lineage>
        <taxon>Eukaryota</taxon>
        <taxon>Metazoa</taxon>
        <taxon>Ecdysozoa</taxon>
        <taxon>Nematoda</taxon>
        <taxon>Chromadorea</taxon>
        <taxon>Rhabditida</taxon>
        <taxon>Spirurina</taxon>
        <taxon>Dracunculoidea</taxon>
        <taxon>Dracunculidae</taxon>
        <taxon>Dracunculus</taxon>
    </lineage>
</organism>
<dbReference type="InterPro" id="IPR004092">
    <property type="entry name" value="Mbt"/>
</dbReference>
<dbReference type="WBParaSite" id="DME_0000472601-mRNA-1">
    <property type="protein sequence ID" value="DME_0000472601-mRNA-1"/>
    <property type="gene ID" value="DME_0000472601"/>
</dbReference>
<dbReference type="AlphaFoldDB" id="A0A0N4UBW8"/>
<dbReference type="Proteomes" id="UP000274756">
    <property type="component" value="Unassembled WGS sequence"/>
</dbReference>
<keyword evidence="1" id="KW-1133">Transmembrane helix</keyword>
<evidence type="ECO:0000313" key="3">
    <source>
        <dbReference type="Proteomes" id="UP000038040"/>
    </source>
</evidence>
<evidence type="ECO:0000313" key="5">
    <source>
        <dbReference type="WBParaSite" id="DME_0000472601-mRNA-1"/>
    </source>
</evidence>
<dbReference type="GO" id="GO:0006355">
    <property type="term" value="P:regulation of DNA-templated transcription"/>
    <property type="evidence" value="ECO:0007669"/>
    <property type="project" value="InterPro"/>
</dbReference>
<proteinExistence type="predicted"/>
<keyword evidence="4" id="KW-1185">Reference proteome</keyword>
<dbReference type="SUPFAM" id="SSF63748">
    <property type="entry name" value="Tudor/PWWP/MBT"/>
    <property type="match status" value="1"/>
</dbReference>
<dbReference type="OrthoDB" id="8188861at2759"/>
<protein>
    <submittedName>
        <fullName evidence="2 5">Uncharacterized protein</fullName>
    </submittedName>
</protein>
<gene>
    <name evidence="2" type="ORF">DME_LOCUS8609</name>
</gene>
<reference evidence="5" key="1">
    <citation type="submission" date="2017-02" db="UniProtKB">
        <authorList>
            <consortium name="WormBaseParasite"/>
        </authorList>
    </citation>
    <scope>IDENTIFICATION</scope>
</reference>
<sequence>MEKEKRFRPIPKNFTKQFCANIHKEITESYIWNEYLENVLLEMAKRDDMNDAFCSEFAVPISSFHSVPFVDVVKKCDFIGIRVEVALDNDYSVYADISKIFFWFARIIKKKSKRHINIEFDSGALNLANSKIFKNSFKAFDSSKLGALRRYLGEMAGYRLLLRFEGMDEKGDECYDFWISIASSDLHYVGTGYFLFFFGVLFSFCVQNKICHS</sequence>
<dbReference type="Pfam" id="PF02820">
    <property type="entry name" value="MBT"/>
    <property type="match status" value="1"/>
</dbReference>
<dbReference type="Gene3D" id="2.30.30.140">
    <property type="match status" value="1"/>
</dbReference>
<dbReference type="EMBL" id="UYYG01001170">
    <property type="protein sequence ID" value="VDN58636.1"/>
    <property type="molecule type" value="Genomic_DNA"/>
</dbReference>
<accession>A0A0N4UBW8</accession>
<dbReference type="GO" id="GO:0005634">
    <property type="term" value="C:nucleus"/>
    <property type="evidence" value="ECO:0007669"/>
    <property type="project" value="InterPro"/>
</dbReference>
<keyword evidence="1" id="KW-0812">Transmembrane</keyword>
<dbReference type="Proteomes" id="UP000038040">
    <property type="component" value="Unplaced"/>
</dbReference>
<evidence type="ECO:0000313" key="4">
    <source>
        <dbReference type="Proteomes" id="UP000274756"/>
    </source>
</evidence>
<reference evidence="2 4" key="2">
    <citation type="submission" date="2018-11" db="EMBL/GenBank/DDBJ databases">
        <authorList>
            <consortium name="Pathogen Informatics"/>
        </authorList>
    </citation>
    <scope>NUCLEOTIDE SEQUENCE [LARGE SCALE GENOMIC DNA]</scope>
</reference>
<evidence type="ECO:0000313" key="2">
    <source>
        <dbReference type="EMBL" id="VDN58636.1"/>
    </source>
</evidence>
<evidence type="ECO:0000256" key="1">
    <source>
        <dbReference type="SAM" id="Phobius"/>
    </source>
</evidence>
<name>A0A0N4UBW8_DRAME</name>